<feature type="region of interest" description="Disordered" evidence="1">
    <location>
        <begin position="359"/>
        <end position="387"/>
    </location>
</feature>
<dbReference type="AlphaFoldDB" id="A0A5C6DU90"/>
<dbReference type="OrthoDB" id="6400902at2"/>
<keyword evidence="3" id="KW-1185">Reference proteome</keyword>
<dbReference type="EMBL" id="SJPV01000003">
    <property type="protein sequence ID" value="TWU39804.1"/>
    <property type="molecule type" value="Genomic_DNA"/>
</dbReference>
<protein>
    <submittedName>
        <fullName evidence="2">Uncharacterized protein</fullName>
    </submittedName>
</protein>
<name>A0A5C6DU90_9BACT</name>
<sequence length="387" mass="42822">MKRRIINLYGQSMLVVALLMGGMACGQERVEYRIPLHDPVKPDAPAISFKVELILDAHGFPFEYQMPLTTGVCLDGTCKPLQATLFWDAFGNYSRLDYDEGAPLTKGDHKPFTESDYDRLDQILKDKRSILGTYPLDYFLIKPADRYLMDVDGITSATPPSVKDAVVDKAAYTSWALWHWVNGSIVDRLHAKTVARVDDDYLLHGLTSDEASLVTFSLEQLEENGLQDPRHHEACFHVLENSGRSNCESALKLLTQSAGDTSAIFSRLVGLIGQNGGSSDLILSYFEKLPNPAPVVWIELAKQLEVIPGYGDLDAAFALLQKHAGGVPEVCDMVSKLADSEDRFIARRAQEFIDAHRVQGPNGRKEPRYGEGAAEGTLHLHDATGPY</sequence>
<accession>A0A5C6DU90</accession>
<proteinExistence type="predicted"/>
<feature type="compositionally biased region" description="Basic and acidic residues" evidence="1">
    <location>
        <begin position="378"/>
        <end position="387"/>
    </location>
</feature>
<comment type="caution">
    <text evidence="2">The sequence shown here is derived from an EMBL/GenBank/DDBJ whole genome shotgun (WGS) entry which is preliminary data.</text>
</comment>
<organism evidence="2 3">
    <name type="scientific">Novipirellula artificiosorum</name>
    <dbReference type="NCBI Taxonomy" id="2528016"/>
    <lineage>
        <taxon>Bacteria</taxon>
        <taxon>Pseudomonadati</taxon>
        <taxon>Planctomycetota</taxon>
        <taxon>Planctomycetia</taxon>
        <taxon>Pirellulales</taxon>
        <taxon>Pirellulaceae</taxon>
        <taxon>Novipirellula</taxon>
    </lineage>
</organism>
<feature type="compositionally biased region" description="Basic and acidic residues" evidence="1">
    <location>
        <begin position="359"/>
        <end position="369"/>
    </location>
</feature>
<dbReference type="PROSITE" id="PS51257">
    <property type="entry name" value="PROKAR_LIPOPROTEIN"/>
    <property type="match status" value="1"/>
</dbReference>
<dbReference type="Proteomes" id="UP000319143">
    <property type="component" value="Unassembled WGS sequence"/>
</dbReference>
<dbReference type="RefSeq" id="WP_146526488.1">
    <property type="nucleotide sequence ID" value="NZ_SJPV01000003.1"/>
</dbReference>
<evidence type="ECO:0000313" key="2">
    <source>
        <dbReference type="EMBL" id="TWU39804.1"/>
    </source>
</evidence>
<evidence type="ECO:0000256" key="1">
    <source>
        <dbReference type="SAM" id="MobiDB-lite"/>
    </source>
</evidence>
<gene>
    <name evidence="2" type="ORF">Poly41_26600</name>
</gene>
<reference evidence="2 3" key="1">
    <citation type="submission" date="2019-02" db="EMBL/GenBank/DDBJ databases">
        <title>Deep-cultivation of Planctomycetes and their phenomic and genomic characterization uncovers novel biology.</title>
        <authorList>
            <person name="Wiegand S."/>
            <person name="Jogler M."/>
            <person name="Boedeker C."/>
            <person name="Pinto D."/>
            <person name="Vollmers J."/>
            <person name="Rivas-Marin E."/>
            <person name="Kohn T."/>
            <person name="Peeters S.H."/>
            <person name="Heuer A."/>
            <person name="Rast P."/>
            <person name="Oberbeckmann S."/>
            <person name="Bunk B."/>
            <person name="Jeske O."/>
            <person name="Meyerdierks A."/>
            <person name="Storesund J.E."/>
            <person name="Kallscheuer N."/>
            <person name="Luecker S."/>
            <person name="Lage O.M."/>
            <person name="Pohl T."/>
            <person name="Merkel B.J."/>
            <person name="Hornburger P."/>
            <person name="Mueller R.-W."/>
            <person name="Bruemmer F."/>
            <person name="Labrenz M."/>
            <person name="Spormann A.M."/>
            <person name="Op Den Camp H."/>
            <person name="Overmann J."/>
            <person name="Amann R."/>
            <person name="Jetten M.S.M."/>
            <person name="Mascher T."/>
            <person name="Medema M.H."/>
            <person name="Devos D.P."/>
            <person name="Kaster A.-K."/>
            <person name="Ovreas L."/>
            <person name="Rohde M."/>
            <person name="Galperin M.Y."/>
            <person name="Jogler C."/>
        </authorList>
    </citation>
    <scope>NUCLEOTIDE SEQUENCE [LARGE SCALE GENOMIC DNA]</scope>
    <source>
        <strain evidence="2 3">Poly41</strain>
    </source>
</reference>
<evidence type="ECO:0000313" key="3">
    <source>
        <dbReference type="Proteomes" id="UP000319143"/>
    </source>
</evidence>